<evidence type="ECO:0000256" key="1">
    <source>
        <dbReference type="ARBA" id="ARBA00022679"/>
    </source>
</evidence>
<dbReference type="Pfam" id="PF01583">
    <property type="entry name" value="APS_kinase"/>
    <property type="match status" value="1"/>
</dbReference>
<sequence length="170" mass="19095">MTPKVLWITGLPGSGKTTTAKLICEQLKHNGKQVILLDGDEMRRVFGVAGGYSIEERKQLSYQYSRLAKMISDQGHNVIVSTVSLFHEIHDWNRKNINNYIEIYLDVDMETLKKRDQGQLYSSAQNGTLDKVVGINIAAETPQNPDIRITNDTQLDATSIAKMIIKSCNL</sequence>
<name>A0ABS9D7W3_9ALTE</name>
<dbReference type="Gene3D" id="3.40.50.300">
    <property type="entry name" value="P-loop containing nucleotide triphosphate hydrolases"/>
    <property type="match status" value="1"/>
</dbReference>
<dbReference type="InterPro" id="IPR050512">
    <property type="entry name" value="Sulf_AdTrans/APS_kinase"/>
</dbReference>
<dbReference type="NCBIfam" id="NF004041">
    <property type="entry name" value="PRK05541.1"/>
    <property type="match status" value="1"/>
</dbReference>
<dbReference type="PANTHER" id="PTHR42700">
    <property type="entry name" value="SULFATE ADENYLYLTRANSFERASE"/>
    <property type="match status" value="1"/>
</dbReference>
<keyword evidence="3" id="KW-0418">Kinase</keyword>
<dbReference type="PANTHER" id="PTHR42700:SF1">
    <property type="entry name" value="SULFATE ADENYLYLTRANSFERASE"/>
    <property type="match status" value="1"/>
</dbReference>
<gene>
    <name evidence="3" type="ORF">L0668_08350</name>
</gene>
<dbReference type="EC" id="2.7.1.25" evidence="3"/>
<dbReference type="SUPFAM" id="SSF52540">
    <property type="entry name" value="P-loop containing nucleoside triphosphate hydrolases"/>
    <property type="match status" value="1"/>
</dbReference>
<evidence type="ECO:0000259" key="2">
    <source>
        <dbReference type="Pfam" id="PF01583"/>
    </source>
</evidence>
<dbReference type="GO" id="GO:0004020">
    <property type="term" value="F:adenylylsulfate kinase activity"/>
    <property type="evidence" value="ECO:0007669"/>
    <property type="project" value="UniProtKB-EC"/>
</dbReference>
<reference evidence="3 4" key="1">
    <citation type="submission" date="2022-01" db="EMBL/GenBank/DDBJ databases">
        <title>Paraglaciecola sp. G1-23.</title>
        <authorList>
            <person name="Jin M.S."/>
            <person name="Han D.M."/>
            <person name="Kim H.M."/>
            <person name="Jeon C.O."/>
        </authorList>
    </citation>
    <scope>NUCLEOTIDE SEQUENCE [LARGE SCALE GENOMIC DNA]</scope>
    <source>
        <strain evidence="3 4">G1-23</strain>
    </source>
</reference>
<keyword evidence="4" id="KW-1185">Reference proteome</keyword>
<dbReference type="InterPro" id="IPR059117">
    <property type="entry name" value="APS_kinase_dom"/>
</dbReference>
<dbReference type="EMBL" id="JAKGAS010000004">
    <property type="protein sequence ID" value="MCF2948113.1"/>
    <property type="molecule type" value="Genomic_DNA"/>
</dbReference>
<organism evidence="3 4">
    <name type="scientific">Paraglaciecola algarum</name>
    <dbReference type="NCBI Taxonomy" id="3050085"/>
    <lineage>
        <taxon>Bacteria</taxon>
        <taxon>Pseudomonadati</taxon>
        <taxon>Pseudomonadota</taxon>
        <taxon>Gammaproteobacteria</taxon>
        <taxon>Alteromonadales</taxon>
        <taxon>Alteromonadaceae</taxon>
        <taxon>Paraglaciecola</taxon>
    </lineage>
</organism>
<accession>A0ABS9D7W3</accession>
<dbReference type="RefSeq" id="WP_235311729.1">
    <property type="nucleotide sequence ID" value="NZ_JAKGAS010000004.1"/>
</dbReference>
<protein>
    <submittedName>
        <fullName evidence="3">Adenylyl-sulfate kinase</fullName>
        <ecNumber evidence="3">2.7.1.25</ecNumber>
    </submittedName>
</protein>
<evidence type="ECO:0000313" key="4">
    <source>
        <dbReference type="Proteomes" id="UP001521137"/>
    </source>
</evidence>
<feature type="domain" description="APS kinase" evidence="2">
    <location>
        <begin position="3"/>
        <end position="149"/>
    </location>
</feature>
<keyword evidence="1 3" id="KW-0808">Transferase</keyword>
<comment type="caution">
    <text evidence="3">The sequence shown here is derived from an EMBL/GenBank/DDBJ whole genome shotgun (WGS) entry which is preliminary data.</text>
</comment>
<evidence type="ECO:0000313" key="3">
    <source>
        <dbReference type="EMBL" id="MCF2948113.1"/>
    </source>
</evidence>
<dbReference type="Proteomes" id="UP001521137">
    <property type="component" value="Unassembled WGS sequence"/>
</dbReference>
<dbReference type="InterPro" id="IPR027417">
    <property type="entry name" value="P-loop_NTPase"/>
</dbReference>
<proteinExistence type="predicted"/>